<keyword evidence="12" id="KW-1185">Reference proteome</keyword>
<evidence type="ECO:0000256" key="7">
    <source>
        <dbReference type="ARBA" id="ARBA00023242"/>
    </source>
</evidence>
<dbReference type="InterPro" id="IPR013947">
    <property type="entry name" value="Mediator_Med14"/>
</dbReference>
<gene>
    <name evidence="11" type="ORF">C7M61_000615</name>
</gene>
<evidence type="ECO:0000256" key="1">
    <source>
        <dbReference type="ARBA" id="ARBA00004123"/>
    </source>
</evidence>
<dbReference type="STRING" id="418784.A0A2P7YYB5"/>
<organism evidence="11 12">
    <name type="scientific">Candidozyma pseudohaemuli</name>
    <dbReference type="NCBI Taxonomy" id="418784"/>
    <lineage>
        <taxon>Eukaryota</taxon>
        <taxon>Fungi</taxon>
        <taxon>Dikarya</taxon>
        <taxon>Ascomycota</taxon>
        <taxon>Saccharomycotina</taxon>
        <taxon>Pichiomycetes</taxon>
        <taxon>Metschnikowiaceae</taxon>
        <taxon>Candidozyma</taxon>
    </lineage>
</organism>
<dbReference type="PANTHER" id="PTHR12809:SF2">
    <property type="entry name" value="MEDIATOR OF RNA POLYMERASE II TRANSCRIPTION SUBUNIT 14"/>
    <property type="match status" value="1"/>
</dbReference>
<dbReference type="GO" id="GO:0006357">
    <property type="term" value="P:regulation of transcription by RNA polymerase II"/>
    <property type="evidence" value="ECO:0007669"/>
    <property type="project" value="InterPro"/>
</dbReference>
<evidence type="ECO:0000256" key="2">
    <source>
        <dbReference type="ARBA" id="ARBA00007813"/>
    </source>
</evidence>
<dbReference type="OrthoDB" id="205099at2759"/>
<dbReference type="GO" id="GO:0003712">
    <property type="term" value="F:transcription coregulator activity"/>
    <property type="evidence" value="ECO:0007669"/>
    <property type="project" value="UniProtKB-UniRule"/>
</dbReference>
<keyword evidence="5 9" id="KW-0010">Activator</keyword>
<dbReference type="InterPro" id="IPR055122">
    <property type="entry name" value="Med14_N"/>
</dbReference>
<evidence type="ECO:0000256" key="4">
    <source>
        <dbReference type="ARBA" id="ARBA00023015"/>
    </source>
</evidence>
<dbReference type="GeneID" id="36564008"/>
<comment type="caution">
    <text evidence="11">The sequence shown here is derived from an EMBL/GenBank/DDBJ whole genome shotgun (WGS) entry which is preliminary data.</text>
</comment>
<evidence type="ECO:0000256" key="3">
    <source>
        <dbReference type="ARBA" id="ARBA00019619"/>
    </source>
</evidence>
<dbReference type="GO" id="GO:0070847">
    <property type="term" value="C:core mediator complex"/>
    <property type="evidence" value="ECO:0007669"/>
    <property type="project" value="TreeGrafter"/>
</dbReference>
<keyword evidence="7 9" id="KW-0539">Nucleus</keyword>
<dbReference type="PANTHER" id="PTHR12809">
    <property type="entry name" value="MEDIATOR COMPLEX SUBUNIT"/>
    <property type="match status" value="1"/>
</dbReference>
<dbReference type="Pfam" id="PF08638">
    <property type="entry name" value="Med14"/>
    <property type="match status" value="1"/>
</dbReference>
<evidence type="ECO:0000256" key="5">
    <source>
        <dbReference type="ARBA" id="ARBA00023159"/>
    </source>
</evidence>
<dbReference type="AlphaFoldDB" id="A0A2P7YYB5"/>
<sequence length="1015" mass="117384">MEVLLATSGIQNGSTNGNLGSLPELPHVTNNIIPLSNVLRFYTQEAYKQLSRLIENLANTKTSESDIARKKKFLEVIISLRKDFLKIYTLVKWAQNSRDVSKLIDLLNFFRTQEFYFENLGHGLNELNNFSGAKLPDSDIFTALELLVKGRPQLPSYNFILKPLVSPEKVLEVLKDLNLTLTARMALIKEMPLRFNNNYEIKDGRVIITIPNEFQVSITVGNDEIIENAEDYPKSPFFFIDFAFLFGINPDTGLITHKDSRIITRLPEASRSKLETAMNQVLLTQSLTGLYDSLHKYSISFKLYLISRQLRDLSVNSKWKNNIQFKYSSSLIIINYWSKNYFSKEWKSFIEIGIDHLYNLNFRWFKNGKYNLNHDIESITGNYEDDAQDLSVDWILSLIINKHSEILMHKIFEQLLEQLPPEACSSINPYQLLIQLTPKKSTILAINPLTGFFYFMDPSPIQAQIQNKINSPPYTSKGNTFISEREIIDNVVKYLIQLRLESLSETLNNQLITTEWIANDIIKFNDAEVSKLYESLQAEDTNAIEQANSPRKVQFYRCRNWPTFSFLISLISGVTLKTYWWVSRLKSIKGEWRIQWMQVLKPAQEDELSYSFFKNLSKSGSNLIVDHIIVEELQSRKVKYLNFSDESALSHFNLPFTLESSPSRYESVFVLFNHGNLLPVAVSSTSLFLRVRLSSDDVSTKMGLSIWGSLKNISQSDIGVLEKLNVNILSDKEKFEILALIDFSRKLIESSETDGTHNLLNQLFGHLEKVDLLVRMLYQLKKTDIYVTTTTVDQLAFTIDPVYEEFHLKLPANDQMQLQLTTGDHEEDSVKVLTKFLNQQIAESHDALVGSIRYLKEFAPVISSTKKVRNYLLEKKTPKLANKLSKLQFEIKLQHLNSFQFIFYHNSINPSTPKKTQKDRISFAMSYARNKFDAEGRLFLKFSMKENLNSQNLKYKPLFEMIFKAVGELQQELQKDSEKGRLMKLNYDFLLDQRILETLLLKITDCFLNYILNES</sequence>
<keyword evidence="6 9" id="KW-0804">Transcription</keyword>
<evidence type="ECO:0000313" key="12">
    <source>
        <dbReference type="Proteomes" id="UP000241107"/>
    </source>
</evidence>
<dbReference type="Proteomes" id="UP000241107">
    <property type="component" value="Unassembled WGS sequence"/>
</dbReference>
<name>A0A2P7YYB5_9ASCO</name>
<comment type="subunit">
    <text evidence="9">Component of the Mediator complex.</text>
</comment>
<evidence type="ECO:0000256" key="9">
    <source>
        <dbReference type="RuleBase" id="RU365082"/>
    </source>
</evidence>
<evidence type="ECO:0000259" key="10">
    <source>
        <dbReference type="Pfam" id="PF08638"/>
    </source>
</evidence>
<dbReference type="VEuPathDB" id="FungiDB:C7M61_000615"/>
<comment type="subcellular location">
    <subcellularLocation>
        <location evidence="1 9">Nucleus</location>
    </subcellularLocation>
</comment>
<feature type="domain" description="Mediator complex subunit MED14 N-terminal" evidence="10">
    <location>
        <begin position="33"/>
        <end position="221"/>
    </location>
</feature>
<evidence type="ECO:0000256" key="8">
    <source>
        <dbReference type="ARBA" id="ARBA00032007"/>
    </source>
</evidence>
<keyword evidence="4 9" id="KW-0805">Transcription regulation</keyword>
<evidence type="ECO:0000313" key="11">
    <source>
        <dbReference type="EMBL" id="PSK40949.1"/>
    </source>
</evidence>
<dbReference type="EMBL" id="PYFQ01000001">
    <property type="protein sequence ID" value="PSK40949.1"/>
    <property type="molecule type" value="Genomic_DNA"/>
</dbReference>
<proteinExistence type="inferred from homology"/>
<evidence type="ECO:0000256" key="6">
    <source>
        <dbReference type="ARBA" id="ARBA00023163"/>
    </source>
</evidence>
<reference evidence="11 12" key="1">
    <citation type="submission" date="2018-03" db="EMBL/GenBank/DDBJ databases">
        <title>Candida pseudohaemulonii genome assembly and annotation.</title>
        <authorList>
            <person name="Munoz J.F."/>
            <person name="Gade L.G."/>
            <person name="Chow N.A."/>
            <person name="Litvintseva A.P."/>
            <person name="Loparev V.N."/>
            <person name="Cuomo C.A."/>
        </authorList>
    </citation>
    <scope>NUCLEOTIDE SEQUENCE [LARGE SCALE GENOMIC DNA]</scope>
    <source>
        <strain evidence="11 12">B12108</strain>
    </source>
</reference>
<protein>
    <recommendedName>
        <fullName evidence="3 9">Mediator of RNA polymerase II transcription subunit 14</fullName>
    </recommendedName>
    <alternativeName>
        <fullName evidence="8 9">Mediator complex subunit 14</fullName>
    </alternativeName>
</protein>
<dbReference type="RefSeq" id="XP_024715648.1">
    <property type="nucleotide sequence ID" value="XM_024856049.1"/>
</dbReference>
<comment type="function">
    <text evidence="9">Component of the Mediator complex, a coactivator involved in the regulated transcription of nearly all RNA polymerase II-dependent genes. Mediator functions as a bridge to convey information from gene-specific regulatory proteins to the basal RNA polymerase II transcription machinery. Mediator is recruited to promoters by direct interactions with regulatory proteins and serves as a scaffold for the assembly of a functional preinitiation complex with RNA polymerase II and the general transcription factors.</text>
</comment>
<accession>A0A2P7YYB5</accession>
<comment type="similarity">
    <text evidence="2 9">Belongs to the Mediator complex subunit 14 family.</text>
</comment>
<dbReference type="GO" id="GO:0016592">
    <property type="term" value="C:mediator complex"/>
    <property type="evidence" value="ECO:0007669"/>
    <property type="project" value="UniProtKB-UniRule"/>
</dbReference>